<organism evidence="1">
    <name type="scientific">Rhipicephalus appendiculatus</name>
    <name type="common">Brown ear tick</name>
    <dbReference type="NCBI Taxonomy" id="34631"/>
    <lineage>
        <taxon>Eukaryota</taxon>
        <taxon>Metazoa</taxon>
        <taxon>Ecdysozoa</taxon>
        <taxon>Arthropoda</taxon>
        <taxon>Chelicerata</taxon>
        <taxon>Arachnida</taxon>
        <taxon>Acari</taxon>
        <taxon>Parasitiformes</taxon>
        <taxon>Ixodida</taxon>
        <taxon>Ixodoidea</taxon>
        <taxon>Ixodidae</taxon>
        <taxon>Rhipicephalinae</taxon>
        <taxon>Rhipicephalus</taxon>
        <taxon>Rhipicephalus</taxon>
    </lineage>
</organism>
<dbReference type="EMBL" id="GEDV01012384">
    <property type="protein sequence ID" value="JAP76173.1"/>
    <property type="molecule type" value="Transcribed_RNA"/>
</dbReference>
<reference evidence="1" key="1">
    <citation type="journal article" date="2016" name="Ticks Tick Borne Dis.">
        <title>De novo assembly and annotation of the salivary gland transcriptome of Rhipicephalus appendiculatus male and female ticks during blood feeding.</title>
        <authorList>
            <person name="de Castro M.H."/>
            <person name="de Klerk D."/>
            <person name="Pienaar R."/>
            <person name="Latif A.A."/>
            <person name="Rees D.J."/>
            <person name="Mans B.J."/>
        </authorList>
    </citation>
    <scope>NUCLEOTIDE SEQUENCE</scope>
    <source>
        <tissue evidence="1">Salivary glands</tissue>
    </source>
</reference>
<sequence length="96" mass="11254">MRAKFVLPSGQHHDNTTQCVVRLPAWPLHFFIAVKRDMQCSLLKAQYLRLWLAQYGKYFLVIAKITLNKFSEMNALCALFQTKPHTYSCSYRNTKL</sequence>
<proteinExistence type="predicted"/>
<name>A0A131YA32_RHIAP</name>
<dbReference type="AlphaFoldDB" id="A0A131YA32"/>
<protein>
    <submittedName>
        <fullName evidence="1">Uncharacterized protein</fullName>
    </submittedName>
</protein>
<accession>A0A131YA32</accession>
<evidence type="ECO:0000313" key="1">
    <source>
        <dbReference type="EMBL" id="JAP76173.1"/>
    </source>
</evidence>